<sequence length="176" mass="20085">MAGCDEAAGYRAPKSRDSLNEYFWFCLPHVREYNARWDYYKGMSPGQIEAHIRDDVSWNRPSWRLGQRAGRLGPDDFIDPMDLMGGARRAAPRPDAAARSDMPEALRQPLDMLGLDWPLSMDELKVRYKDLARRHHPDANGGDRQSEELLKSINVAYTTVRAHLVSAREADLERTA</sequence>
<dbReference type="SMART" id="SM00271">
    <property type="entry name" value="DnaJ"/>
    <property type="match status" value="1"/>
</dbReference>
<evidence type="ECO:0000313" key="2">
    <source>
        <dbReference type="EMBL" id="MBB2159085.1"/>
    </source>
</evidence>
<dbReference type="PRINTS" id="PR00625">
    <property type="entry name" value="JDOMAIN"/>
</dbReference>
<organism evidence="2 3">
    <name type="scientific">Gluconacetobacter sacchari</name>
    <dbReference type="NCBI Taxonomy" id="92759"/>
    <lineage>
        <taxon>Bacteria</taxon>
        <taxon>Pseudomonadati</taxon>
        <taxon>Pseudomonadota</taxon>
        <taxon>Alphaproteobacteria</taxon>
        <taxon>Acetobacterales</taxon>
        <taxon>Acetobacteraceae</taxon>
        <taxon>Gluconacetobacter</taxon>
    </lineage>
</organism>
<dbReference type="InterPro" id="IPR001623">
    <property type="entry name" value="DnaJ_domain"/>
</dbReference>
<dbReference type="Proteomes" id="UP000589085">
    <property type="component" value="Unassembled WGS sequence"/>
</dbReference>
<feature type="domain" description="J" evidence="1">
    <location>
        <begin position="108"/>
        <end position="176"/>
    </location>
</feature>
<evidence type="ECO:0000259" key="1">
    <source>
        <dbReference type="PROSITE" id="PS50076"/>
    </source>
</evidence>
<comment type="caution">
    <text evidence="2">The sequence shown here is derived from an EMBL/GenBank/DDBJ whole genome shotgun (WGS) entry which is preliminary data.</text>
</comment>
<protein>
    <submittedName>
        <fullName evidence="2">J domain-containing protein</fullName>
    </submittedName>
</protein>
<dbReference type="PROSITE" id="PS50076">
    <property type="entry name" value="DNAJ_2"/>
    <property type="match status" value="1"/>
</dbReference>
<dbReference type="Pfam" id="PF00226">
    <property type="entry name" value="DnaJ"/>
    <property type="match status" value="1"/>
</dbReference>
<accession>A0A7W4IA37</accession>
<evidence type="ECO:0000313" key="3">
    <source>
        <dbReference type="Proteomes" id="UP000589085"/>
    </source>
</evidence>
<dbReference type="EMBL" id="JABEQJ010000002">
    <property type="protein sequence ID" value="MBB2159085.1"/>
    <property type="molecule type" value="Genomic_DNA"/>
</dbReference>
<dbReference type="SUPFAM" id="SSF46565">
    <property type="entry name" value="Chaperone J-domain"/>
    <property type="match status" value="1"/>
</dbReference>
<dbReference type="CDD" id="cd06257">
    <property type="entry name" value="DnaJ"/>
    <property type="match status" value="1"/>
</dbReference>
<name>A0A7W4IA37_9PROT</name>
<reference evidence="2 3" key="1">
    <citation type="submission" date="2020-04" db="EMBL/GenBank/DDBJ databases">
        <title>Description of novel Gluconacetobacter.</title>
        <authorList>
            <person name="Sombolestani A."/>
        </authorList>
    </citation>
    <scope>NUCLEOTIDE SEQUENCE [LARGE SCALE GENOMIC DNA]</scope>
    <source>
        <strain evidence="2 3">LMG 19747</strain>
    </source>
</reference>
<gene>
    <name evidence="2" type="ORF">HLH48_02660</name>
</gene>
<proteinExistence type="predicted"/>
<dbReference type="AlphaFoldDB" id="A0A7W4IA37"/>
<dbReference type="Gene3D" id="1.10.287.110">
    <property type="entry name" value="DnaJ domain"/>
    <property type="match status" value="1"/>
</dbReference>
<dbReference type="InterPro" id="IPR036869">
    <property type="entry name" value="J_dom_sf"/>
</dbReference>